<gene>
    <name evidence="1" type="ORF">BCR39DRAFT_550807</name>
</gene>
<dbReference type="AlphaFoldDB" id="A0A1Y2AK31"/>
<protein>
    <recommendedName>
        <fullName evidence="3">N-acetyltransferase domain-containing protein</fullName>
    </recommendedName>
</protein>
<organism evidence="1 2">
    <name type="scientific">Naematelia encephala</name>
    <dbReference type="NCBI Taxonomy" id="71784"/>
    <lineage>
        <taxon>Eukaryota</taxon>
        <taxon>Fungi</taxon>
        <taxon>Dikarya</taxon>
        <taxon>Basidiomycota</taxon>
        <taxon>Agaricomycotina</taxon>
        <taxon>Tremellomycetes</taxon>
        <taxon>Tremellales</taxon>
        <taxon>Naemateliaceae</taxon>
        <taxon>Naematelia</taxon>
    </lineage>
</organism>
<name>A0A1Y2AK31_9TREE</name>
<dbReference type="Proteomes" id="UP000193986">
    <property type="component" value="Unassembled WGS sequence"/>
</dbReference>
<evidence type="ECO:0000313" key="1">
    <source>
        <dbReference type="EMBL" id="ORY22842.1"/>
    </source>
</evidence>
<dbReference type="InterPro" id="IPR053013">
    <property type="entry name" value="LAT"/>
</dbReference>
<dbReference type="PANTHER" id="PTHR34815:SF2">
    <property type="entry name" value="N-ACETYLTRANSFERASE DOMAIN-CONTAINING PROTEIN"/>
    <property type="match status" value="1"/>
</dbReference>
<keyword evidence="2" id="KW-1185">Reference proteome</keyword>
<dbReference type="InterPro" id="IPR016181">
    <property type="entry name" value="Acyl_CoA_acyltransferase"/>
</dbReference>
<dbReference type="PANTHER" id="PTHR34815">
    <property type="entry name" value="LYSINE ACETYLTRANSFERASE"/>
    <property type="match status" value="1"/>
</dbReference>
<dbReference type="STRING" id="71784.A0A1Y2AK31"/>
<comment type="caution">
    <text evidence="1">The sequence shown here is derived from an EMBL/GenBank/DDBJ whole genome shotgun (WGS) entry which is preliminary data.</text>
</comment>
<reference evidence="1 2" key="1">
    <citation type="submission" date="2016-07" db="EMBL/GenBank/DDBJ databases">
        <title>Pervasive Adenine N6-methylation of Active Genes in Fungi.</title>
        <authorList>
            <consortium name="DOE Joint Genome Institute"/>
            <person name="Mondo S.J."/>
            <person name="Dannebaum R.O."/>
            <person name="Kuo R.C."/>
            <person name="Labutti K."/>
            <person name="Haridas S."/>
            <person name="Kuo A."/>
            <person name="Salamov A."/>
            <person name="Ahrendt S.R."/>
            <person name="Lipzen A."/>
            <person name="Sullivan W."/>
            <person name="Andreopoulos W.B."/>
            <person name="Clum A."/>
            <person name="Lindquist E."/>
            <person name="Daum C."/>
            <person name="Ramamoorthy G.K."/>
            <person name="Gryganskyi A."/>
            <person name="Culley D."/>
            <person name="Magnuson J.K."/>
            <person name="James T.Y."/>
            <person name="O'Malley M.A."/>
            <person name="Stajich J.E."/>
            <person name="Spatafora J.W."/>
            <person name="Visel A."/>
            <person name="Grigoriev I.V."/>
        </authorList>
    </citation>
    <scope>NUCLEOTIDE SEQUENCE [LARGE SCALE GENOMIC DNA]</scope>
    <source>
        <strain evidence="1 2">68-887.2</strain>
    </source>
</reference>
<dbReference type="OrthoDB" id="2020070at2759"/>
<sequence length="391" mass="43090">MGKVDVSEYTIVSPNEAQVDQGHRNIYDHWGKRIAAYEQFLGYFSLIEEGPWAADGALQSWALVRRDDSGGEVYAACHTYRRRILVKRKGSSEVVSLPTYAIGIVVTPPKHRGNGYATHLLRLLHYQLAEPADLPTFPPSWGEPPAQVTLSSPAHLPKAIASVLYSGIGPSFYAKCTVGLHRPGYLVNQSSCTELSWDILESPYDLSESKFQWISLEDLPSVGHELSQIASKKLDGIDTSLRTAMVPDPATPGTISFVPSQAMRRAQSATAQALPCGVRFKGYDGEDVVVIFVNNFRSDDAGILVTLVSNLNVVNLELFLAALDTIAASVGTTKARAWGLHTDKELVQGWETLKGRNLKIKQRETDLLGVAWYGPEDEEWEMEDGEPWTDC</sequence>
<accession>A0A1Y2AK31</accession>
<proteinExistence type="predicted"/>
<dbReference type="EMBL" id="MCFC01000087">
    <property type="protein sequence ID" value="ORY22842.1"/>
    <property type="molecule type" value="Genomic_DNA"/>
</dbReference>
<evidence type="ECO:0000313" key="2">
    <source>
        <dbReference type="Proteomes" id="UP000193986"/>
    </source>
</evidence>
<evidence type="ECO:0008006" key="3">
    <source>
        <dbReference type="Google" id="ProtNLM"/>
    </source>
</evidence>
<dbReference type="SUPFAM" id="SSF55729">
    <property type="entry name" value="Acyl-CoA N-acyltransferases (Nat)"/>
    <property type="match status" value="1"/>
</dbReference>
<dbReference type="InParanoid" id="A0A1Y2AK31"/>
<dbReference type="Gene3D" id="3.40.630.30">
    <property type="match status" value="1"/>
</dbReference>